<evidence type="ECO:0000256" key="1">
    <source>
        <dbReference type="ARBA" id="ARBA00006485"/>
    </source>
</evidence>
<keyword evidence="7 8" id="KW-0067">ATP-binding</keyword>
<dbReference type="AlphaFoldDB" id="A0A7S2QRR8"/>
<accession>A0A7S2QRR8</accession>
<feature type="compositionally biased region" description="Polar residues" evidence="10">
    <location>
        <begin position="356"/>
        <end position="365"/>
    </location>
</feature>
<evidence type="ECO:0000256" key="8">
    <source>
        <dbReference type="PROSITE-ProRule" id="PRU10141"/>
    </source>
</evidence>
<keyword evidence="6" id="KW-0418">Kinase</keyword>
<dbReference type="PROSITE" id="PS00107">
    <property type="entry name" value="PROTEIN_KINASE_ATP"/>
    <property type="match status" value="1"/>
</dbReference>
<dbReference type="PROSITE" id="PS00108">
    <property type="entry name" value="PROTEIN_KINASE_ST"/>
    <property type="match status" value="1"/>
</dbReference>
<organism evidence="12">
    <name type="scientific">Norrisiella sphaerica</name>
    <dbReference type="NCBI Taxonomy" id="552664"/>
    <lineage>
        <taxon>Eukaryota</taxon>
        <taxon>Sar</taxon>
        <taxon>Rhizaria</taxon>
        <taxon>Cercozoa</taxon>
        <taxon>Chlorarachniophyceae</taxon>
        <taxon>Norrisiella</taxon>
    </lineage>
</organism>
<feature type="compositionally biased region" description="Polar residues" evidence="10">
    <location>
        <begin position="386"/>
        <end position="395"/>
    </location>
</feature>
<evidence type="ECO:0000256" key="4">
    <source>
        <dbReference type="ARBA" id="ARBA00022679"/>
    </source>
</evidence>
<reference evidence="12" key="1">
    <citation type="submission" date="2021-01" db="EMBL/GenBank/DDBJ databases">
        <authorList>
            <person name="Corre E."/>
            <person name="Pelletier E."/>
            <person name="Niang G."/>
            <person name="Scheremetjew M."/>
            <person name="Finn R."/>
            <person name="Kale V."/>
            <person name="Holt S."/>
            <person name="Cochrane G."/>
            <person name="Meng A."/>
            <person name="Brown T."/>
            <person name="Cohen L."/>
        </authorList>
    </citation>
    <scope>NUCLEOTIDE SEQUENCE</scope>
    <source>
        <strain evidence="12">BC52</strain>
    </source>
</reference>
<gene>
    <name evidence="12" type="ORF">NSPH01132_LOCUS139</name>
</gene>
<evidence type="ECO:0000256" key="9">
    <source>
        <dbReference type="RuleBase" id="RU000304"/>
    </source>
</evidence>
<keyword evidence="5 8" id="KW-0547">Nucleotide-binding</keyword>
<dbReference type="SUPFAM" id="SSF56112">
    <property type="entry name" value="Protein kinase-like (PK-like)"/>
    <property type="match status" value="1"/>
</dbReference>
<protein>
    <recommendedName>
        <fullName evidence="11">Protein kinase domain-containing protein</fullName>
    </recommendedName>
</protein>
<dbReference type="InterPro" id="IPR017441">
    <property type="entry name" value="Protein_kinase_ATP_BS"/>
</dbReference>
<dbReference type="GO" id="GO:0004674">
    <property type="term" value="F:protein serine/threonine kinase activity"/>
    <property type="evidence" value="ECO:0007669"/>
    <property type="project" value="UniProtKB-KW"/>
</dbReference>
<feature type="compositionally biased region" description="Low complexity" evidence="10">
    <location>
        <begin position="396"/>
        <end position="410"/>
    </location>
</feature>
<feature type="region of interest" description="Disordered" evidence="10">
    <location>
        <begin position="302"/>
        <end position="447"/>
    </location>
</feature>
<dbReference type="InterPro" id="IPR008271">
    <property type="entry name" value="Ser/Thr_kinase_AS"/>
</dbReference>
<dbReference type="SMART" id="SM00220">
    <property type="entry name" value="S_TKc"/>
    <property type="match status" value="1"/>
</dbReference>
<keyword evidence="3" id="KW-0597">Phosphoprotein</keyword>
<feature type="compositionally biased region" description="Basic residues" evidence="10">
    <location>
        <begin position="411"/>
        <end position="425"/>
    </location>
</feature>
<dbReference type="PANTHER" id="PTHR24055">
    <property type="entry name" value="MITOGEN-ACTIVATED PROTEIN KINASE"/>
    <property type="match status" value="1"/>
</dbReference>
<dbReference type="InterPro" id="IPR000719">
    <property type="entry name" value="Prot_kinase_dom"/>
</dbReference>
<dbReference type="InterPro" id="IPR050117">
    <property type="entry name" value="MAPK"/>
</dbReference>
<keyword evidence="4" id="KW-0808">Transferase</keyword>
<comment type="similarity">
    <text evidence="1">Belongs to the protein kinase superfamily. CMGC Ser/Thr protein kinase family. CDC2/CDKX subfamily.</text>
</comment>
<evidence type="ECO:0000256" key="3">
    <source>
        <dbReference type="ARBA" id="ARBA00022553"/>
    </source>
</evidence>
<feature type="domain" description="Protein kinase" evidence="11">
    <location>
        <begin position="4"/>
        <end position="288"/>
    </location>
</feature>
<sequence length="498" mass="56055">MKRYDVVRAVGEGMFGSVLKAVMKTTGEVVAIKKMKRKYFSWKEVVKLREVQSLKKLSHPNIVKLKEVIRERDELFFVFECMDKNLYELTKEMKLRGRLFPESQIRSYMYQIILGLAHMHKVGFFHRDMKPENLLVDKSRKIVKLADFGLAREIRSRPPYTHYVSTRWYRAPEVLLRSDEYNSPVDLWATGAIMAELYTFRPLFPGSSEPDQLYKICSVLGSPTKQSWANGLRLAGSMKFKFPFFTPTPLSQLVPNASNEALQLMMDLMHYDPTKRPTAARALEYPHFTNHQRDLVIPKSSKTISKMPSSNPPNPHHADIAPHGHRNGGIERSSVNPHSDGKSMLPMLAPSKYKSPLSNGMQGDQDSGRKMTKMPPISSKRAGGVSYQTPRLQAASNNKSQPSSISSIPVIKKHGSLTMNSKRRPAGGFVGSAGRSRKPAPQGPLAVYGRRGRTNQFARAAASQFEGGKSNSTNPIGSIGRATRKKATLPQFSRHQRW</sequence>
<dbReference type="EMBL" id="HBHC01000279">
    <property type="protein sequence ID" value="CAD9650042.1"/>
    <property type="molecule type" value="Transcribed_RNA"/>
</dbReference>
<dbReference type="GO" id="GO:0005524">
    <property type="term" value="F:ATP binding"/>
    <property type="evidence" value="ECO:0007669"/>
    <property type="project" value="UniProtKB-UniRule"/>
</dbReference>
<dbReference type="PROSITE" id="PS50011">
    <property type="entry name" value="PROTEIN_KINASE_DOM"/>
    <property type="match status" value="1"/>
</dbReference>
<dbReference type="FunFam" id="1.10.510.10:FF:000104">
    <property type="entry name" value="serine/threonine-protein kinase MAK isoform X1"/>
    <property type="match status" value="1"/>
</dbReference>
<evidence type="ECO:0000313" key="12">
    <source>
        <dbReference type="EMBL" id="CAD9650042.1"/>
    </source>
</evidence>
<evidence type="ECO:0000256" key="7">
    <source>
        <dbReference type="ARBA" id="ARBA00022840"/>
    </source>
</evidence>
<evidence type="ECO:0000259" key="11">
    <source>
        <dbReference type="PROSITE" id="PS50011"/>
    </source>
</evidence>
<evidence type="ECO:0000256" key="2">
    <source>
        <dbReference type="ARBA" id="ARBA00022527"/>
    </source>
</evidence>
<dbReference type="InterPro" id="IPR011009">
    <property type="entry name" value="Kinase-like_dom_sf"/>
</dbReference>
<dbReference type="FunFam" id="3.30.200.20:FF:000545">
    <property type="entry name" value="CMGC family protein kinase"/>
    <property type="match status" value="1"/>
</dbReference>
<dbReference type="CDD" id="cd07830">
    <property type="entry name" value="STKc_MAK_like"/>
    <property type="match status" value="1"/>
</dbReference>
<feature type="region of interest" description="Disordered" evidence="10">
    <location>
        <begin position="461"/>
        <end position="498"/>
    </location>
</feature>
<keyword evidence="2 9" id="KW-0723">Serine/threonine-protein kinase</keyword>
<feature type="binding site" evidence="8">
    <location>
        <position position="34"/>
    </location>
    <ligand>
        <name>ATP</name>
        <dbReference type="ChEBI" id="CHEBI:30616"/>
    </ligand>
</feature>
<dbReference type="Gene3D" id="1.10.510.10">
    <property type="entry name" value="Transferase(Phosphotransferase) domain 1"/>
    <property type="match status" value="1"/>
</dbReference>
<proteinExistence type="inferred from homology"/>
<dbReference type="Gene3D" id="3.30.200.20">
    <property type="entry name" value="Phosphorylase Kinase, domain 1"/>
    <property type="match status" value="1"/>
</dbReference>
<evidence type="ECO:0000256" key="10">
    <source>
        <dbReference type="SAM" id="MobiDB-lite"/>
    </source>
</evidence>
<evidence type="ECO:0000256" key="5">
    <source>
        <dbReference type="ARBA" id="ARBA00022741"/>
    </source>
</evidence>
<name>A0A7S2QRR8_9EUKA</name>
<evidence type="ECO:0000256" key="6">
    <source>
        <dbReference type="ARBA" id="ARBA00022777"/>
    </source>
</evidence>
<dbReference type="Pfam" id="PF00069">
    <property type="entry name" value="Pkinase"/>
    <property type="match status" value="1"/>
</dbReference>